<feature type="transmembrane region" description="Helical" evidence="6">
    <location>
        <begin position="243"/>
        <end position="259"/>
    </location>
</feature>
<feature type="transmembrane region" description="Helical" evidence="6">
    <location>
        <begin position="133"/>
        <end position="151"/>
    </location>
</feature>
<feature type="transmembrane region" description="Helical" evidence="6">
    <location>
        <begin position="398"/>
        <end position="421"/>
    </location>
</feature>
<dbReference type="EMBL" id="CP121194">
    <property type="protein sequence ID" value="XBH09035.1"/>
    <property type="molecule type" value="Genomic_DNA"/>
</dbReference>
<evidence type="ECO:0000256" key="1">
    <source>
        <dbReference type="ARBA" id="ARBA00004141"/>
    </source>
</evidence>
<dbReference type="AlphaFoldDB" id="A0AAU7CVR6"/>
<evidence type="ECO:0000256" key="2">
    <source>
        <dbReference type="ARBA" id="ARBA00022692"/>
    </source>
</evidence>
<gene>
    <name evidence="8" type="ORF">P4G45_11090</name>
    <name evidence="9" type="ORF">P8936_11035</name>
</gene>
<dbReference type="GO" id="GO:0016874">
    <property type="term" value="F:ligase activity"/>
    <property type="evidence" value="ECO:0007669"/>
    <property type="project" value="UniProtKB-KW"/>
</dbReference>
<evidence type="ECO:0000256" key="4">
    <source>
        <dbReference type="ARBA" id="ARBA00023136"/>
    </source>
</evidence>
<feature type="transmembrane region" description="Helical" evidence="6">
    <location>
        <begin position="222"/>
        <end position="237"/>
    </location>
</feature>
<dbReference type="Pfam" id="PF04932">
    <property type="entry name" value="Wzy_C"/>
    <property type="match status" value="1"/>
</dbReference>
<accession>A0AAU7CVR6</accession>
<feature type="compositionally biased region" description="Acidic residues" evidence="5">
    <location>
        <begin position="465"/>
        <end position="474"/>
    </location>
</feature>
<sequence>MTLIVCMQLTIVLSIVYASRHRLEDALPVFCFFLVLMPLEARLVIPGLFDLTTMRISLLTLLMLYLIRGEPASSEPLPLKYLMIMHVSWAALSTIYSLSFTTSAKQLLSQVMEFYLLYFLLVRIITSVKTIHNILFAACMAMGVCCILAISESSAHWSILRIFPSNLWITYNGGVDPIYIEWGRGLRVRSTFPHPILFGDALAMSIPLTLYLLSIWEEQRKRLLLWTGLILMFWAIYRTSSRGPWIATGFCSVLLFLLIRNRIRKYILAIGFATLIVLLARPGIWATIDGLYSASTDTNTPVGTSYLYRDALNHAVRDAVAKNPTRALLGYGLGTFRELGLEIRFLGRAKRWFTCDNNWASFLYETGYGGLFLIGALLFKALWIAFQNYLHLPEPENLLDGVLFICLAGFYFLLLSVAGYSWGQQGYLAWILISLVVSHPRVALENESEDSESGDLLEEQQNPISEEEYDFSAA</sequence>
<evidence type="ECO:0000259" key="7">
    <source>
        <dbReference type="Pfam" id="PF04932"/>
    </source>
</evidence>
<comment type="subcellular location">
    <subcellularLocation>
        <location evidence="1">Membrane</location>
        <topology evidence="1">Multi-pass membrane protein</topology>
    </subcellularLocation>
</comment>
<name>A0AAU7CVR6_9BACT</name>
<feature type="transmembrane region" description="Helical" evidence="6">
    <location>
        <begin position="367"/>
        <end position="386"/>
    </location>
</feature>
<dbReference type="InterPro" id="IPR051533">
    <property type="entry name" value="WaaL-like"/>
</dbReference>
<evidence type="ECO:0000256" key="5">
    <source>
        <dbReference type="SAM" id="MobiDB-lite"/>
    </source>
</evidence>
<keyword evidence="4 6" id="KW-0472">Membrane</keyword>
<evidence type="ECO:0000256" key="6">
    <source>
        <dbReference type="SAM" id="Phobius"/>
    </source>
</evidence>
<evidence type="ECO:0000256" key="3">
    <source>
        <dbReference type="ARBA" id="ARBA00022989"/>
    </source>
</evidence>
<organism evidence="8">
    <name type="scientific">Edaphobacter paludis</name>
    <dbReference type="NCBI Taxonomy" id="3035702"/>
    <lineage>
        <taxon>Bacteria</taxon>
        <taxon>Pseudomonadati</taxon>
        <taxon>Acidobacteriota</taxon>
        <taxon>Terriglobia</taxon>
        <taxon>Terriglobales</taxon>
        <taxon>Acidobacteriaceae</taxon>
        <taxon>Edaphobacter</taxon>
    </lineage>
</organism>
<dbReference type="EMBL" id="CP121195">
    <property type="protein sequence ID" value="XBH12239.1"/>
    <property type="molecule type" value="Genomic_DNA"/>
</dbReference>
<dbReference type="GO" id="GO:0016020">
    <property type="term" value="C:membrane"/>
    <property type="evidence" value="ECO:0007669"/>
    <property type="project" value="UniProtKB-SubCell"/>
</dbReference>
<protein>
    <submittedName>
        <fullName evidence="8">O-antigen ligase family protein</fullName>
    </submittedName>
</protein>
<dbReference type="InterPro" id="IPR007016">
    <property type="entry name" value="O-antigen_ligase-rel_domated"/>
</dbReference>
<proteinExistence type="predicted"/>
<evidence type="ECO:0000313" key="9">
    <source>
        <dbReference type="EMBL" id="XBH12239.1"/>
    </source>
</evidence>
<feature type="domain" description="O-antigen ligase-related" evidence="7">
    <location>
        <begin position="228"/>
        <end position="374"/>
    </location>
</feature>
<keyword evidence="8" id="KW-0436">Ligase</keyword>
<keyword evidence="3 6" id="KW-1133">Transmembrane helix</keyword>
<dbReference type="PANTHER" id="PTHR37422">
    <property type="entry name" value="TEICHURONIC ACID BIOSYNTHESIS PROTEIN TUAE"/>
    <property type="match status" value="1"/>
</dbReference>
<feature type="transmembrane region" description="Helical" evidence="6">
    <location>
        <begin position="196"/>
        <end position="215"/>
    </location>
</feature>
<feature type="compositionally biased region" description="Acidic residues" evidence="5">
    <location>
        <begin position="446"/>
        <end position="458"/>
    </location>
</feature>
<dbReference type="RefSeq" id="WP_348266544.1">
    <property type="nucleotide sequence ID" value="NZ_CP121194.1"/>
</dbReference>
<keyword evidence="2 6" id="KW-0812">Transmembrane</keyword>
<evidence type="ECO:0000313" key="8">
    <source>
        <dbReference type="EMBL" id="XBH09035.1"/>
    </source>
</evidence>
<dbReference type="PANTHER" id="PTHR37422:SF13">
    <property type="entry name" value="LIPOPOLYSACCHARIDE BIOSYNTHESIS PROTEIN PA4999-RELATED"/>
    <property type="match status" value="1"/>
</dbReference>
<feature type="transmembrane region" description="Helical" evidence="6">
    <location>
        <begin position="266"/>
        <end position="288"/>
    </location>
</feature>
<feature type="region of interest" description="Disordered" evidence="5">
    <location>
        <begin position="446"/>
        <end position="474"/>
    </location>
</feature>
<reference evidence="8" key="1">
    <citation type="submission" date="2023-03" db="EMBL/GenBank/DDBJ databases">
        <title>Edaphobacter sp.</title>
        <authorList>
            <person name="Huber K.J."/>
            <person name="Papendorf J."/>
            <person name="Pilke C."/>
            <person name="Bunk B."/>
            <person name="Sproeer C."/>
            <person name="Pester M."/>
        </authorList>
    </citation>
    <scope>NUCLEOTIDE SEQUENCE</scope>
    <source>
        <strain evidence="8">DSM 109919</strain>
        <strain evidence="9">DSM 109920</strain>
    </source>
</reference>
<feature type="transmembrane region" description="Helical" evidence="6">
    <location>
        <begin position="107"/>
        <end position="126"/>
    </location>
</feature>
<feature type="transmembrane region" description="Helical" evidence="6">
    <location>
        <begin position="79"/>
        <end position="101"/>
    </location>
</feature>
<dbReference type="KEGG" id="epl:P4G45_11090"/>
<accession>A0AAU7D3K5</accession>